<dbReference type="EMBL" id="REGN01006008">
    <property type="protein sequence ID" value="RNA11241.1"/>
    <property type="molecule type" value="Genomic_DNA"/>
</dbReference>
<accession>A0A3M7QJQ4</accession>
<dbReference type="Proteomes" id="UP000276133">
    <property type="component" value="Unassembled WGS sequence"/>
</dbReference>
<feature type="region of interest" description="Disordered" evidence="1">
    <location>
        <begin position="103"/>
        <end position="122"/>
    </location>
</feature>
<comment type="caution">
    <text evidence="2">The sequence shown here is derived from an EMBL/GenBank/DDBJ whole genome shotgun (WGS) entry which is preliminary data.</text>
</comment>
<evidence type="ECO:0000313" key="2">
    <source>
        <dbReference type="EMBL" id="RNA11241.1"/>
    </source>
</evidence>
<reference evidence="2 3" key="1">
    <citation type="journal article" date="2018" name="Sci. Rep.">
        <title>Genomic signatures of local adaptation to the degree of environmental predictability in rotifers.</title>
        <authorList>
            <person name="Franch-Gras L."/>
            <person name="Hahn C."/>
            <person name="Garcia-Roger E.M."/>
            <person name="Carmona M.J."/>
            <person name="Serra M."/>
            <person name="Gomez A."/>
        </authorList>
    </citation>
    <scope>NUCLEOTIDE SEQUENCE [LARGE SCALE GENOMIC DNA]</scope>
    <source>
        <strain evidence="2">HYR1</strain>
    </source>
</reference>
<gene>
    <name evidence="2" type="ORF">BpHYR1_045843</name>
</gene>
<sequence>MNARLRLDINGQKKADSVEYNWNLTPLREIPLLVLDGKFYKLSNGQYNEVKQFNVDRRTYQNCTSSNFHNGLGIDLCFSIDRPKQGSLWDALKPVDFDRVLNNFNDQDDETDDEDEEQSIYGNANRPKLVLSGPYHYEITLKNPENVRTITLSGNRVKTQNSKTLNALLQTVSNKNQVTKRMQFVFSRSREDTNRGIQRHLNIELKNLQSNDVRFKLSGAIVYKKQEALSAKMLVQNKILRELDLNLEMTREKNAANVVPTYKIELLVDSKLRQHKYRRFLLNVSPQGKDILSNLVIEKSCENTDNKLEKIADASLNLRSRSGAKYDYDVDFKMQTKRPSTLSVTGIFSFDLLKSNVDLSAIYSGPRFALVSPFNVRLSHAFDLSSPDAKSFVQMGVKYEPK</sequence>
<protein>
    <submittedName>
        <fullName evidence="2">Uncharacterized protein</fullName>
    </submittedName>
</protein>
<feature type="non-terminal residue" evidence="2">
    <location>
        <position position="402"/>
    </location>
</feature>
<dbReference type="AlphaFoldDB" id="A0A3M7QJQ4"/>
<evidence type="ECO:0000313" key="3">
    <source>
        <dbReference type="Proteomes" id="UP000276133"/>
    </source>
</evidence>
<keyword evidence="3" id="KW-1185">Reference proteome</keyword>
<organism evidence="2 3">
    <name type="scientific">Brachionus plicatilis</name>
    <name type="common">Marine rotifer</name>
    <name type="synonym">Brachionus muelleri</name>
    <dbReference type="NCBI Taxonomy" id="10195"/>
    <lineage>
        <taxon>Eukaryota</taxon>
        <taxon>Metazoa</taxon>
        <taxon>Spiralia</taxon>
        <taxon>Gnathifera</taxon>
        <taxon>Rotifera</taxon>
        <taxon>Eurotatoria</taxon>
        <taxon>Monogononta</taxon>
        <taxon>Pseudotrocha</taxon>
        <taxon>Ploima</taxon>
        <taxon>Brachionidae</taxon>
        <taxon>Brachionus</taxon>
    </lineage>
</organism>
<proteinExistence type="predicted"/>
<feature type="compositionally biased region" description="Acidic residues" evidence="1">
    <location>
        <begin position="106"/>
        <end position="118"/>
    </location>
</feature>
<evidence type="ECO:0000256" key="1">
    <source>
        <dbReference type="SAM" id="MobiDB-lite"/>
    </source>
</evidence>
<name>A0A3M7QJQ4_BRAPC</name>